<dbReference type="InterPro" id="IPR033118">
    <property type="entry name" value="EXPERA"/>
</dbReference>
<dbReference type="PANTHER" id="PTHR31204">
    <property type="entry name" value="SIGMA INTRACELLULAR RECEPTOR 2"/>
    <property type="match status" value="1"/>
</dbReference>
<evidence type="ECO:0000256" key="6">
    <source>
        <dbReference type="ARBA" id="ARBA00023136"/>
    </source>
</evidence>
<gene>
    <name evidence="9" type="ORF">Sango_1275500</name>
</gene>
<evidence type="ECO:0000256" key="1">
    <source>
        <dbReference type="ARBA" id="ARBA00004477"/>
    </source>
</evidence>
<feature type="transmembrane region" description="Helical" evidence="7">
    <location>
        <begin position="63"/>
        <end position="86"/>
    </location>
</feature>
<dbReference type="Proteomes" id="UP001289374">
    <property type="component" value="Unassembled WGS sequence"/>
</dbReference>
<feature type="transmembrane region" description="Helical" evidence="7">
    <location>
        <begin position="98"/>
        <end position="117"/>
    </location>
</feature>
<evidence type="ECO:0000313" key="10">
    <source>
        <dbReference type="Proteomes" id="UP001289374"/>
    </source>
</evidence>
<evidence type="ECO:0000256" key="4">
    <source>
        <dbReference type="ARBA" id="ARBA00022824"/>
    </source>
</evidence>
<comment type="subcellular location">
    <subcellularLocation>
        <location evidence="1">Endoplasmic reticulum membrane</location>
        <topology evidence="1">Multi-pass membrane protein</topology>
    </subcellularLocation>
</comment>
<name>A0AAE2BUH2_9LAMI</name>
<keyword evidence="4" id="KW-0256">Endoplasmic reticulum</keyword>
<dbReference type="EMBL" id="JACGWL010000007">
    <property type="protein sequence ID" value="KAK4398000.1"/>
    <property type="molecule type" value="Genomic_DNA"/>
</dbReference>
<feature type="transmembrane region" description="Helical" evidence="7">
    <location>
        <begin position="7"/>
        <end position="26"/>
    </location>
</feature>
<dbReference type="InterPro" id="IPR016964">
    <property type="entry name" value="Sigma2_recept"/>
</dbReference>
<dbReference type="Pfam" id="PF05241">
    <property type="entry name" value="EBP"/>
    <property type="match status" value="1"/>
</dbReference>
<evidence type="ECO:0000256" key="7">
    <source>
        <dbReference type="PIRNR" id="PIRNR031032"/>
    </source>
</evidence>
<sequence length="184" mass="20418">MGALCKLVDAALFIFFLFIAIVAPLIDGQTCLPQHLFPPFLKELKSWYAQEYGDYLISEKPHFFVGIVWFELIFQWPLAVASVYGIAAAKTWSSTTCLMYGVSTLTSMVAILTELTLSNRASDRLLMMYYPFLGFAVLALLRGLLTCSGKSMTIGKRPLVVSSRSNCIFLVPVIKSLIPQIAGF</sequence>
<comment type="similarity">
    <text evidence="2">Belongs to the TMEM97/sigma-2 receptor family.</text>
</comment>
<feature type="transmembrane region" description="Helical" evidence="7">
    <location>
        <begin position="129"/>
        <end position="147"/>
    </location>
</feature>
<comment type="caution">
    <text evidence="9">The sequence shown here is derived from an EMBL/GenBank/DDBJ whole genome shotgun (WGS) entry which is preliminary data.</text>
</comment>
<proteinExistence type="inferred from homology"/>
<feature type="domain" description="EXPERA" evidence="8">
    <location>
        <begin position="8"/>
        <end position="140"/>
    </location>
</feature>
<organism evidence="9 10">
    <name type="scientific">Sesamum angolense</name>
    <dbReference type="NCBI Taxonomy" id="2727404"/>
    <lineage>
        <taxon>Eukaryota</taxon>
        <taxon>Viridiplantae</taxon>
        <taxon>Streptophyta</taxon>
        <taxon>Embryophyta</taxon>
        <taxon>Tracheophyta</taxon>
        <taxon>Spermatophyta</taxon>
        <taxon>Magnoliopsida</taxon>
        <taxon>eudicotyledons</taxon>
        <taxon>Gunneridae</taxon>
        <taxon>Pentapetalae</taxon>
        <taxon>asterids</taxon>
        <taxon>lamiids</taxon>
        <taxon>Lamiales</taxon>
        <taxon>Pedaliaceae</taxon>
        <taxon>Sesamum</taxon>
    </lineage>
</organism>
<dbReference type="AlphaFoldDB" id="A0AAE2BUH2"/>
<evidence type="ECO:0000256" key="5">
    <source>
        <dbReference type="ARBA" id="ARBA00022989"/>
    </source>
</evidence>
<reference evidence="9" key="1">
    <citation type="submission" date="2020-06" db="EMBL/GenBank/DDBJ databases">
        <authorList>
            <person name="Li T."/>
            <person name="Hu X."/>
            <person name="Zhang T."/>
            <person name="Song X."/>
            <person name="Zhang H."/>
            <person name="Dai N."/>
            <person name="Sheng W."/>
            <person name="Hou X."/>
            <person name="Wei L."/>
        </authorList>
    </citation>
    <scope>NUCLEOTIDE SEQUENCE</scope>
    <source>
        <strain evidence="9">K16</strain>
        <tissue evidence="9">Leaf</tissue>
    </source>
</reference>
<evidence type="ECO:0000256" key="2">
    <source>
        <dbReference type="ARBA" id="ARBA00009096"/>
    </source>
</evidence>
<dbReference type="GO" id="GO:0005789">
    <property type="term" value="C:endoplasmic reticulum membrane"/>
    <property type="evidence" value="ECO:0007669"/>
    <property type="project" value="UniProtKB-SubCell"/>
</dbReference>
<protein>
    <recommendedName>
        <fullName evidence="8">EXPERA domain-containing protein</fullName>
    </recommendedName>
</protein>
<evidence type="ECO:0000256" key="3">
    <source>
        <dbReference type="ARBA" id="ARBA00022692"/>
    </source>
</evidence>
<dbReference type="PANTHER" id="PTHR31204:SF1">
    <property type="entry name" value="SIGMA INTRACELLULAR RECEPTOR 2"/>
    <property type="match status" value="1"/>
</dbReference>
<dbReference type="InterPro" id="IPR051987">
    <property type="entry name" value="Sigma-2_receptor-like"/>
</dbReference>
<reference evidence="9" key="2">
    <citation type="journal article" date="2024" name="Plant">
        <title>Genomic evolution and insights into agronomic trait innovations of Sesamum species.</title>
        <authorList>
            <person name="Miao H."/>
            <person name="Wang L."/>
            <person name="Qu L."/>
            <person name="Liu H."/>
            <person name="Sun Y."/>
            <person name="Le M."/>
            <person name="Wang Q."/>
            <person name="Wei S."/>
            <person name="Zheng Y."/>
            <person name="Lin W."/>
            <person name="Duan Y."/>
            <person name="Cao H."/>
            <person name="Xiong S."/>
            <person name="Wang X."/>
            <person name="Wei L."/>
            <person name="Li C."/>
            <person name="Ma Q."/>
            <person name="Ju M."/>
            <person name="Zhao R."/>
            <person name="Li G."/>
            <person name="Mu C."/>
            <person name="Tian Q."/>
            <person name="Mei H."/>
            <person name="Zhang T."/>
            <person name="Gao T."/>
            <person name="Zhang H."/>
        </authorList>
    </citation>
    <scope>NUCLEOTIDE SEQUENCE</scope>
    <source>
        <strain evidence="9">K16</strain>
    </source>
</reference>
<keyword evidence="5 7" id="KW-1133">Transmembrane helix</keyword>
<evidence type="ECO:0000259" key="8">
    <source>
        <dbReference type="PROSITE" id="PS51751"/>
    </source>
</evidence>
<keyword evidence="10" id="KW-1185">Reference proteome</keyword>
<evidence type="ECO:0000313" key="9">
    <source>
        <dbReference type="EMBL" id="KAK4398000.1"/>
    </source>
</evidence>
<keyword evidence="6 7" id="KW-0472">Membrane</keyword>
<dbReference type="PIRSF" id="PIRSF031032">
    <property type="entry name" value="TMP_97_prd"/>
    <property type="match status" value="1"/>
</dbReference>
<accession>A0AAE2BUH2</accession>
<dbReference type="PROSITE" id="PS51751">
    <property type="entry name" value="EXPERA"/>
    <property type="match status" value="1"/>
</dbReference>
<keyword evidence="3 7" id="KW-0812">Transmembrane</keyword>